<evidence type="ECO:0000256" key="6">
    <source>
        <dbReference type="SAM" id="MobiDB-lite"/>
    </source>
</evidence>
<dbReference type="InterPro" id="IPR022100">
    <property type="entry name" value="WDHD1/CFT4_beta-prop_2nd"/>
</dbReference>
<dbReference type="FunCoup" id="S8F6H2">
    <property type="interactions" value="430"/>
</dbReference>
<dbReference type="Pfam" id="PF24817">
    <property type="entry name" value="WD40_WDHD1_1st"/>
    <property type="match status" value="1"/>
</dbReference>
<dbReference type="GO" id="GO:0006261">
    <property type="term" value="P:DNA-templated DNA replication"/>
    <property type="evidence" value="ECO:0007669"/>
    <property type="project" value="TreeGrafter"/>
</dbReference>
<feature type="region of interest" description="Disordered" evidence="6">
    <location>
        <begin position="312"/>
        <end position="336"/>
    </location>
</feature>
<dbReference type="GO" id="GO:0000278">
    <property type="term" value="P:mitotic cell cycle"/>
    <property type="evidence" value="ECO:0007669"/>
    <property type="project" value="TreeGrafter"/>
</dbReference>
<evidence type="ECO:0000256" key="1">
    <source>
        <dbReference type="ARBA" id="ARBA00004123"/>
    </source>
</evidence>
<feature type="domain" description="WDHD1/CFT4 second beta-propeller" evidence="7">
    <location>
        <begin position="411"/>
        <end position="715"/>
    </location>
</feature>
<dbReference type="SUPFAM" id="SSF50998">
    <property type="entry name" value="Quinoprotein alcohol dehydrogenase-like"/>
    <property type="match status" value="1"/>
</dbReference>
<dbReference type="InterPro" id="IPR001680">
    <property type="entry name" value="WD40_rpt"/>
</dbReference>
<feature type="compositionally biased region" description="Acidic residues" evidence="6">
    <location>
        <begin position="1084"/>
        <end position="1100"/>
    </location>
</feature>
<evidence type="ECO:0000259" key="9">
    <source>
        <dbReference type="Pfam" id="PF24817"/>
    </source>
</evidence>
<evidence type="ECO:0000259" key="7">
    <source>
        <dbReference type="Pfam" id="PF12341"/>
    </source>
</evidence>
<feature type="domain" description="WDHD1/CFT4 helical bundle" evidence="8">
    <location>
        <begin position="726"/>
        <end position="821"/>
    </location>
</feature>
<feature type="compositionally biased region" description="Basic and acidic residues" evidence="6">
    <location>
        <begin position="913"/>
        <end position="929"/>
    </location>
</feature>
<dbReference type="GO" id="GO:0003682">
    <property type="term" value="F:chromatin binding"/>
    <property type="evidence" value="ECO:0007669"/>
    <property type="project" value="TreeGrafter"/>
</dbReference>
<feature type="repeat" description="WD" evidence="5">
    <location>
        <begin position="8"/>
        <end position="39"/>
    </location>
</feature>
<dbReference type="GO" id="GO:0043596">
    <property type="term" value="C:nuclear replication fork"/>
    <property type="evidence" value="ECO:0007669"/>
    <property type="project" value="TreeGrafter"/>
</dbReference>
<dbReference type="Pfam" id="PF20946">
    <property type="entry name" value="Ctf4_C"/>
    <property type="match status" value="1"/>
</dbReference>
<dbReference type="InterPro" id="IPR019775">
    <property type="entry name" value="WD40_repeat_CS"/>
</dbReference>
<dbReference type="PROSITE" id="PS50294">
    <property type="entry name" value="WD_REPEATS_REGION"/>
    <property type="match status" value="2"/>
</dbReference>
<organism evidence="10 11">
    <name type="scientific">Fomitopsis schrenkii</name>
    <name type="common">Brown rot fungus</name>
    <dbReference type="NCBI Taxonomy" id="2126942"/>
    <lineage>
        <taxon>Eukaryota</taxon>
        <taxon>Fungi</taxon>
        <taxon>Dikarya</taxon>
        <taxon>Basidiomycota</taxon>
        <taxon>Agaricomycotina</taxon>
        <taxon>Agaricomycetes</taxon>
        <taxon>Polyporales</taxon>
        <taxon>Fomitopsis</taxon>
    </lineage>
</organism>
<dbReference type="InterPro" id="IPR015943">
    <property type="entry name" value="WD40/YVTN_repeat-like_dom_sf"/>
</dbReference>
<dbReference type="InterPro" id="IPR048591">
    <property type="entry name" value="WDHD1/CFT4_hel"/>
</dbReference>
<feature type="compositionally biased region" description="Polar residues" evidence="6">
    <location>
        <begin position="885"/>
        <end position="902"/>
    </location>
</feature>
<dbReference type="AlphaFoldDB" id="S8F6H2"/>
<evidence type="ECO:0000256" key="2">
    <source>
        <dbReference type="ARBA" id="ARBA00022574"/>
    </source>
</evidence>
<protein>
    <submittedName>
        <fullName evidence="10">Uncharacterized protein</fullName>
    </submittedName>
</protein>
<feature type="repeat" description="WD" evidence="5">
    <location>
        <begin position="135"/>
        <end position="176"/>
    </location>
</feature>
<feature type="region of interest" description="Disordered" evidence="6">
    <location>
        <begin position="828"/>
        <end position="1122"/>
    </location>
</feature>
<dbReference type="GO" id="GO:0006281">
    <property type="term" value="P:DNA repair"/>
    <property type="evidence" value="ECO:0007669"/>
    <property type="project" value="TreeGrafter"/>
</dbReference>
<dbReference type="eggNOG" id="KOG1274">
    <property type="taxonomic scope" value="Eukaryota"/>
</dbReference>
<dbReference type="STRING" id="743788.S8F6H2"/>
<dbReference type="InterPro" id="IPR057646">
    <property type="entry name" value="WD40_WDHD1_1st"/>
</dbReference>
<dbReference type="InterPro" id="IPR011047">
    <property type="entry name" value="Quinoprotein_ADH-like_sf"/>
</dbReference>
<evidence type="ECO:0000256" key="4">
    <source>
        <dbReference type="ARBA" id="ARBA00023242"/>
    </source>
</evidence>
<keyword evidence="4" id="KW-0539">Nucleus</keyword>
<dbReference type="OrthoDB" id="427368at2759"/>
<feature type="region of interest" description="Disordered" evidence="6">
    <location>
        <begin position="517"/>
        <end position="537"/>
    </location>
</feature>
<dbReference type="PANTHER" id="PTHR19932:SF10">
    <property type="entry name" value="WD REPEAT AND HMG-BOX DNA-BINDING PROTEIN 1"/>
    <property type="match status" value="1"/>
</dbReference>
<evidence type="ECO:0000313" key="10">
    <source>
        <dbReference type="EMBL" id="EPS97235.1"/>
    </source>
</evidence>
<evidence type="ECO:0000256" key="5">
    <source>
        <dbReference type="PROSITE-ProRule" id="PRU00221"/>
    </source>
</evidence>
<sequence length="1122" mass="122580">MVSTPIVSSAHQPGPTCLAFARDGSRVYTGGFDSLVRIWRTDLGSEQEPDAAVEANEGIACLAAGSDAWFSGSHDSEVRKYAIDKKEMDGLVTSAAGVAIRSMAVDPKGSRIAVTSDEPTIKVIDLEDTTNVVLLDGHTKAVRRVTWHPSGSLLTTSGADGRLIVWDVSEGEGKEVKLIEGVIPAVANAESEEFEYDCSAVWHPSGQYFFVATRTHEVVTISRENWTKSTTFSDDASSGAITALALSRNGVYLASASKSGVFIWSTQTRRLLYRYQGALPAPVLQLAFSPSQNLLAWTDLEGTFTRWPEPIPASAPDPVKPSAASSVTGVQKKRGKTPTLFDEDADREIEGAAKGAGDDVDMDEELAAALGDDNWIMDDLGVGMDDDAEEKRWGAKDGVKEMVSVTKAQPAFQSGSTSMENKKRYLAYNMVGVIEVTDQDTHHIVNVEFHDKSARKGYHFTDHFKYDLASLGERGAAYACQPENEHPAHVNYRPYGTWATQGEWTYELPKGTRVLGVAAGGPPPTRSSTSRERADADMQGNGNVVIATSTGELIFLTGTGIERAVLSLPGDFVTMVASPEWVFVVTRDGATTMDGSQNLMGRLIQFDDFCLLQKDAIPVPKRHTLKWVGVTEEGVPAIYDSAGVLNVMPRFRLPFAATWTRALDTNLLERREGKQESYWPVGVAGEAFMCLILKGRQEHPSFPRPLIQELPLKFPFHRKDPKEAPLEEHLAREGMLLNILRDSLGDELTTDDISRRELALDKELIQLIQNACKNDRLARALDLTKLLHHTASFDMAAKVAGFYHLIGLQEKMEALKEDRLQSDRLADARERRRQRARDLAVVPAPRTAYAEPARAKPFQDFRPPPVKHRPGLERATPVVDHSRHAASSQVTDDTAFGSSFDQSVDDYSFASPEGKRKRDEDVQPVRDYHSPGVDNASKRRACDEPVPLVKTGAPAGRANPFARKAGADSNNRNPFARSADVNKSLQKSESFFSKVDSAETDKAKRPAPAKGKAASKDKEKKSAGRQTTLFGLPPIPAPEKQEKKSGRKKKASESQQADSQQTDVTEETETQMTDVTMGESASVEPEDVPPAEEDTQDDGSPEPIDWPASPAHDSSAVDVAAA</sequence>
<dbReference type="EMBL" id="KE504178">
    <property type="protein sequence ID" value="EPS97235.1"/>
    <property type="molecule type" value="Genomic_DNA"/>
</dbReference>
<dbReference type="Gene3D" id="2.130.10.10">
    <property type="entry name" value="YVTN repeat-like/Quinoprotein amine dehydrogenase"/>
    <property type="match status" value="2"/>
</dbReference>
<keyword evidence="11" id="KW-1185">Reference proteome</keyword>
<keyword evidence="2 5" id="KW-0853">WD repeat</keyword>
<feature type="compositionally biased region" description="Polar residues" evidence="6">
    <location>
        <begin position="981"/>
        <end position="991"/>
    </location>
</feature>
<reference evidence="10 11" key="1">
    <citation type="journal article" date="2012" name="Science">
        <title>The Paleozoic origin of enzymatic lignin decomposition reconstructed from 31 fungal genomes.</title>
        <authorList>
            <person name="Floudas D."/>
            <person name="Binder M."/>
            <person name="Riley R."/>
            <person name="Barry K."/>
            <person name="Blanchette R.A."/>
            <person name="Henrissat B."/>
            <person name="Martinez A.T."/>
            <person name="Otillar R."/>
            <person name="Spatafora J.W."/>
            <person name="Yadav J.S."/>
            <person name="Aerts A."/>
            <person name="Benoit I."/>
            <person name="Boyd A."/>
            <person name="Carlson A."/>
            <person name="Copeland A."/>
            <person name="Coutinho P.M."/>
            <person name="de Vries R.P."/>
            <person name="Ferreira P."/>
            <person name="Findley K."/>
            <person name="Foster B."/>
            <person name="Gaskell J."/>
            <person name="Glotzer D."/>
            <person name="Gorecki P."/>
            <person name="Heitman J."/>
            <person name="Hesse C."/>
            <person name="Hori C."/>
            <person name="Igarashi K."/>
            <person name="Jurgens J.A."/>
            <person name="Kallen N."/>
            <person name="Kersten P."/>
            <person name="Kohler A."/>
            <person name="Kuees U."/>
            <person name="Kumar T.K.A."/>
            <person name="Kuo A."/>
            <person name="LaButti K."/>
            <person name="Larrondo L.F."/>
            <person name="Lindquist E."/>
            <person name="Ling A."/>
            <person name="Lombard V."/>
            <person name="Lucas S."/>
            <person name="Lundell T."/>
            <person name="Martin R."/>
            <person name="McLaughlin D.J."/>
            <person name="Morgenstern I."/>
            <person name="Morin E."/>
            <person name="Murat C."/>
            <person name="Nagy L.G."/>
            <person name="Nolan M."/>
            <person name="Ohm R.A."/>
            <person name="Patyshakuliyeva A."/>
            <person name="Rokas A."/>
            <person name="Ruiz-Duenas F.J."/>
            <person name="Sabat G."/>
            <person name="Salamov A."/>
            <person name="Samejima M."/>
            <person name="Schmutz J."/>
            <person name="Slot J.C."/>
            <person name="St John F."/>
            <person name="Stenlid J."/>
            <person name="Sun H."/>
            <person name="Sun S."/>
            <person name="Syed K."/>
            <person name="Tsang A."/>
            <person name="Wiebenga A."/>
            <person name="Young D."/>
            <person name="Pisabarro A."/>
            <person name="Eastwood D.C."/>
            <person name="Martin F."/>
            <person name="Cullen D."/>
            <person name="Grigoriev I.V."/>
            <person name="Hibbett D.S."/>
        </authorList>
    </citation>
    <scope>NUCLEOTIDE SEQUENCE</scope>
    <source>
        <strain evidence="11">FP-58527</strain>
    </source>
</reference>
<evidence type="ECO:0000256" key="3">
    <source>
        <dbReference type="ARBA" id="ARBA00022737"/>
    </source>
</evidence>
<proteinExistence type="predicted"/>
<dbReference type="Proteomes" id="UP000015241">
    <property type="component" value="Unassembled WGS sequence"/>
</dbReference>
<keyword evidence="3" id="KW-0677">Repeat</keyword>
<dbReference type="Pfam" id="PF12341">
    <property type="entry name" value="Mcl1_mid"/>
    <property type="match status" value="1"/>
</dbReference>
<evidence type="ECO:0000313" key="11">
    <source>
        <dbReference type="Proteomes" id="UP000015241"/>
    </source>
</evidence>
<evidence type="ECO:0000259" key="8">
    <source>
        <dbReference type="Pfam" id="PF20946"/>
    </source>
</evidence>
<accession>S8F6H2</accession>
<dbReference type="PROSITE" id="PS50082">
    <property type="entry name" value="WD_REPEATS_2"/>
    <property type="match status" value="2"/>
</dbReference>
<dbReference type="InParanoid" id="S8F6H2"/>
<dbReference type="PROSITE" id="PS00678">
    <property type="entry name" value="WD_REPEATS_1"/>
    <property type="match status" value="1"/>
</dbReference>
<comment type="subcellular location">
    <subcellularLocation>
        <location evidence="1">Nucleus</location>
    </subcellularLocation>
</comment>
<gene>
    <name evidence="10" type="ORF">FOMPIDRAFT_1032095</name>
</gene>
<dbReference type="SMART" id="SM00320">
    <property type="entry name" value="WD40"/>
    <property type="match status" value="5"/>
</dbReference>
<dbReference type="PANTHER" id="PTHR19932">
    <property type="entry name" value="WD REPEAT AND HMG-BOX DNA BINDING PROTEIN"/>
    <property type="match status" value="1"/>
</dbReference>
<dbReference type="HOGENOM" id="CLU_004219_1_0_1"/>
<feature type="compositionally biased region" description="Low complexity" evidence="6">
    <location>
        <begin position="1107"/>
        <end position="1122"/>
    </location>
</feature>
<name>S8F6H2_FOMSC</name>
<feature type="domain" description="WDHD1 first WD40" evidence="9">
    <location>
        <begin position="10"/>
        <end position="304"/>
    </location>
</feature>